<protein>
    <recommendedName>
        <fullName evidence="3">SAP domain-containing protein</fullName>
    </recommendedName>
</protein>
<keyword evidence="2" id="KW-1185">Reference proteome</keyword>
<dbReference type="KEGG" id="fku:FGKAn22_13950"/>
<evidence type="ECO:0008006" key="3">
    <source>
        <dbReference type="Google" id="ProtNLM"/>
    </source>
</evidence>
<organism evidence="1 2">
    <name type="scientific">Ferrigenium kumadai</name>
    <dbReference type="NCBI Taxonomy" id="1682490"/>
    <lineage>
        <taxon>Bacteria</taxon>
        <taxon>Pseudomonadati</taxon>
        <taxon>Pseudomonadota</taxon>
        <taxon>Betaproteobacteria</taxon>
        <taxon>Nitrosomonadales</taxon>
        <taxon>Gallionellaceae</taxon>
        <taxon>Ferrigenium</taxon>
    </lineage>
</organism>
<accession>A0AAN1SZ33</accession>
<evidence type="ECO:0000313" key="1">
    <source>
        <dbReference type="EMBL" id="BBI99702.1"/>
    </source>
</evidence>
<reference evidence="1 2" key="1">
    <citation type="submission" date="2019-03" db="EMBL/GenBank/DDBJ databases">
        <title>Complete genome sequence of Ferrigenium kumadai strain An22, a microaerophilic iron-oxidizing bacterium isolated from a paddy field soil.</title>
        <authorList>
            <person name="Watanabe T."/>
            <person name="Asakawa S."/>
        </authorList>
    </citation>
    <scope>NUCLEOTIDE SEQUENCE [LARGE SCALE GENOMIC DNA]</scope>
    <source>
        <strain evidence="1 2">An22</strain>
    </source>
</reference>
<name>A0AAN1SZ33_9PROT</name>
<sequence length="64" mass="7364">MKLQDVRTIARNHHLKPDGSTKAELIRKIQRKEGNFDCFSSAFHGYCDQHNCLWRSDCINSATA</sequence>
<dbReference type="AlphaFoldDB" id="A0AAN1SZ33"/>
<dbReference type="EMBL" id="AP019536">
    <property type="protein sequence ID" value="BBI99702.1"/>
    <property type="molecule type" value="Genomic_DNA"/>
</dbReference>
<evidence type="ECO:0000313" key="2">
    <source>
        <dbReference type="Proteomes" id="UP001319121"/>
    </source>
</evidence>
<proteinExistence type="predicted"/>
<dbReference type="RefSeq" id="WP_212784936.1">
    <property type="nucleotide sequence ID" value="NZ_AP019536.1"/>
</dbReference>
<gene>
    <name evidence="1" type="ORF">FGKAn22_13950</name>
</gene>
<dbReference type="Proteomes" id="UP001319121">
    <property type="component" value="Chromosome"/>
</dbReference>